<keyword evidence="2" id="KW-1185">Reference proteome</keyword>
<protein>
    <submittedName>
        <fullName evidence="1">Uncharacterized protein</fullName>
    </submittedName>
</protein>
<feature type="non-terminal residue" evidence="1">
    <location>
        <position position="1"/>
    </location>
</feature>
<proteinExistence type="predicted"/>
<accession>A0A6S7LQM1</accession>
<sequence length="52" mass="5851">SLLCCCIDHFVWFPMAGSTTADVEAGERLVFNDRSLCNELLLARMAFSMLHD</sequence>
<gene>
    <name evidence="1" type="ORF">PACLA_8A078678</name>
</gene>
<dbReference type="AlphaFoldDB" id="A0A6S7LQM1"/>
<dbReference type="Proteomes" id="UP001152795">
    <property type="component" value="Unassembled WGS sequence"/>
</dbReference>
<dbReference type="EMBL" id="CACRXK020027286">
    <property type="protein sequence ID" value="CAB4040813.1"/>
    <property type="molecule type" value="Genomic_DNA"/>
</dbReference>
<name>A0A6S7LQM1_PARCT</name>
<evidence type="ECO:0000313" key="2">
    <source>
        <dbReference type="Proteomes" id="UP001152795"/>
    </source>
</evidence>
<organism evidence="1 2">
    <name type="scientific">Paramuricea clavata</name>
    <name type="common">Red gorgonian</name>
    <name type="synonym">Violescent sea-whip</name>
    <dbReference type="NCBI Taxonomy" id="317549"/>
    <lineage>
        <taxon>Eukaryota</taxon>
        <taxon>Metazoa</taxon>
        <taxon>Cnidaria</taxon>
        <taxon>Anthozoa</taxon>
        <taxon>Octocorallia</taxon>
        <taxon>Malacalcyonacea</taxon>
        <taxon>Plexauridae</taxon>
        <taxon>Paramuricea</taxon>
    </lineage>
</organism>
<comment type="caution">
    <text evidence="1">The sequence shown here is derived from an EMBL/GenBank/DDBJ whole genome shotgun (WGS) entry which is preliminary data.</text>
</comment>
<reference evidence="1" key="1">
    <citation type="submission" date="2020-04" db="EMBL/GenBank/DDBJ databases">
        <authorList>
            <person name="Alioto T."/>
            <person name="Alioto T."/>
            <person name="Gomez Garrido J."/>
        </authorList>
    </citation>
    <scope>NUCLEOTIDE SEQUENCE</scope>
    <source>
        <strain evidence="1">A484AB</strain>
    </source>
</reference>
<evidence type="ECO:0000313" key="1">
    <source>
        <dbReference type="EMBL" id="CAB4040813.1"/>
    </source>
</evidence>
<feature type="non-terminal residue" evidence="1">
    <location>
        <position position="52"/>
    </location>
</feature>